<evidence type="ECO:0000256" key="4">
    <source>
        <dbReference type="ARBA" id="ARBA00022643"/>
    </source>
</evidence>
<dbReference type="InterPro" id="IPR029479">
    <property type="entry name" value="Nitroreductase"/>
</dbReference>
<dbReference type="EMBL" id="JBFALK010000016">
    <property type="protein sequence ID" value="MEV0972345.1"/>
    <property type="molecule type" value="Genomic_DNA"/>
</dbReference>
<dbReference type="PANTHER" id="PTHR43673:SF2">
    <property type="entry name" value="NITROREDUCTASE"/>
    <property type="match status" value="1"/>
</dbReference>
<organism evidence="7 8">
    <name type="scientific">Microtetraspora glauca</name>
    <dbReference type="NCBI Taxonomy" id="1996"/>
    <lineage>
        <taxon>Bacteria</taxon>
        <taxon>Bacillati</taxon>
        <taxon>Actinomycetota</taxon>
        <taxon>Actinomycetes</taxon>
        <taxon>Streptosporangiales</taxon>
        <taxon>Streptosporangiaceae</taxon>
        <taxon>Microtetraspora</taxon>
    </lineage>
</organism>
<evidence type="ECO:0000259" key="6">
    <source>
        <dbReference type="Pfam" id="PF00881"/>
    </source>
</evidence>
<dbReference type="InterPro" id="IPR000415">
    <property type="entry name" value="Nitroreductase-like"/>
</dbReference>
<comment type="similarity">
    <text evidence="2">Belongs to the nitroreductase family.</text>
</comment>
<gene>
    <name evidence="7" type="ORF">AB0I59_27405</name>
</gene>
<keyword evidence="4" id="KW-0288">FMN</keyword>
<dbReference type="Proteomes" id="UP001551675">
    <property type="component" value="Unassembled WGS sequence"/>
</dbReference>
<keyword evidence="3" id="KW-0285">Flavoprotein</keyword>
<sequence length="268" mass="29299">MTANRAGQGEPAAIKDPMVVEDPAAAGQPVAVADPAAVESFAGHPVRLDDALERILSRRHSCRAFRSERVPPDLIERMFALAQRAPSWCNSQAWQVILTSGEATERFRAELYAAGTRPACSDIPEPAAYHGVYQTRRREAGYALYGSLGIDRKDLEARNLQLLENFRFFGAPHVAVITSDRSLGPYGYIDCGAYVSTLLQAAESLGIAAIPQAAIAMRSDTVRAHFAIPDDRVIVCGVSFGYSDTEHPANSFRTSREEPANVVEWHDR</sequence>
<evidence type="ECO:0000256" key="3">
    <source>
        <dbReference type="ARBA" id="ARBA00022630"/>
    </source>
</evidence>
<keyword evidence="5" id="KW-0560">Oxidoreductase</keyword>
<dbReference type="CDD" id="cd02136">
    <property type="entry name" value="PnbA_NfnB-like"/>
    <property type="match status" value="1"/>
</dbReference>
<dbReference type="RefSeq" id="WP_358137398.1">
    <property type="nucleotide sequence ID" value="NZ_JBFALK010000016.1"/>
</dbReference>
<reference evidence="7 8" key="1">
    <citation type="submission" date="2024-06" db="EMBL/GenBank/DDBJ databases">
        <title>The Natural Products Discovery Center: Release of the First 8490 Sequenced Strains for Exploring Actinobacteria Biosynthetic Diversity.</title>
        <authorList>
            <person name="Kalkreuter E."/>
            <person name="Kautsar S.A."/>
            <person name="Yang D."/>
            <person name="Bader C.D."/>
            <person name="Teijaro C.N."/>
            <person name="Fluegel L."/>
            <person name="Davis C.M."/>
            <person name="Simpson J.R."/>
            <person name="Lauterbach L."/>
            <person name="Steele A.D."/>
            <person name="Gui C."/>
            <person name="Meng S."/>
            <person name="Li G."/>
            <person name="Viehrig K."/>
            <person name="Ye F."/>
            <person name="Su P."/>
            <person name="Kiefer A.F."/>
            <person name="Nichols A."/>
            <person name="Cepeda A.J."/>
            <person name="Yan W."/>
            <person name="Fan B."/>
            <person name="Jiang Y."/>
            <person name="Adhikari A."/>
            <person name="Zheng C.-J."/>
            <person name="Schuster L."/>
            <person name="Cowan T.M."/>
            <person name="Smanski M.J."/>
            <person name="Chevrette M.G."/>
            <person name="De Carvalho L.P.S."/>
            <person name="Shen B."/>
        </authorList>
    </citation>
    <scope>NUCLEOTIDE SEQUENCE [LARGE SCALE GENOMIC DNA]</scope>
    <source>
        <strain evidence="7 8">NPDC050100</strain>
    </source>
</reference>
<evidence type="ECO:0000313" key="8">
    <source>
        <dbReference type="Proteomes" id="UP001551675"/>
    </source>
</evidence>
<accession>A0ABV3GL32</accession>
<evidence type="ECO:0000313" key="7">
    <source>
        <dbReference type="EMBL" id="MEV0972345.1"/>
    </source>
</evidence>
<proteinExistence type="inferred from homology"/>
<keyword evidence="8" id="KW-1185">Reference proteome</keyword>
<protein>
    <submittedName>
        <fullName evidence="7">Nitroreductase</fullName>
    </submittedName>
</protein>
<evidence type="ECO:0000256" key="2">
    <source>
        <dbReference type="ARBA" id="ARBA00007118"/>
    </source>
</evidence>
<name>A0ABV3GL32_MICGL</name>
<dbReference type="SUPFAM" id="SSF55469">
    <property type="entry name" value="FMN-dependent nitroreductase-like"/>
    <property type="match status" value="1"/>
</dbReference>
<evidence type="ECO:0000256" key="1">
    <source>
        <dbReference type="ARBA" id="ARBA00001917"/>
    </source>
</evidence>
<dbReference type="PANTHER" id="PTHR43673">
    <property type="entry name" value="NAD(P)H NITROREDUCTASE YDGI-RELATED"/>
    <property type="match status" value="1"/>
</dbReference>
<dbReference type="Gene3D" id="3.40.109.10">
    <property type="entry name" value="NADH Oxidase"/>
    <property type="match status" value="1"/>
</dbReference>
<evidence type="ECO:0000256" key="5">
    <source>
        <dbReference type="ARBA" id="ARBA00023002"/>
    </source>
</evidence>
<comment type="caution">
    <text evidence="7">The sequence shown here is derived from an EMBL/GenBank/DDBJ whole genome shotgun (WGS) entry which is preliminary data.</text>
</comment>
<comment type="cofactor">
    <cofactor evidence="1">
        <name>FMN</name>
        <dbReference type="ChEBI" id="CHEBI:58210"/>
    </cofactor>
</comment>
<dbReference type="Pfam" id="PF00881">
    <property type="entry name" value="Nitroreductase"/>
    <property type="match status" value="1"/>
</dbReference>
<feature type="domain" description="Nitroreductase" evidence="6">
    <location>
        <begin position="57"/>
        <end position="242"/>
    </location>
</feature>